<evidence type="ECO:0000313" key="2">
    <source>
        <dbReference type="Proteomes" id="UP000321083"/>
    </source>
</evidence>
<sequence>MTRVMAAFDTAPGVLWQAEHVTPQDELGPHLSFEGETRGHDVWLRILQTPPDWAGVGRLLHASTGEFEDLW</sequence>
<comment type="caution">
    <text evidence="1">The sequence shown here is derived from an EMBL/GenBank/DDBJ whole genome shotgun (WGS) entry which is preliminary data.</text>
</comment>
<gene>
    <name evidence="1" type="ORF">E3A20_13970</name>
</gene>
<evidence type="ECO:0000313" key="1">
    <source>
        <dbReference type="EMBL" id="TWW09473.1"/>
    </source>
</evidence>
<dbReference type="EMBL" id="SRHE01000266">
    <property type="protein sequence ID" value="TWW09473.1"/>
    <property type="molecule type" value="Genomic_DNA"/>
</dbReference>
<protein>
    <submittedName>
        <fullName evidence="1">Uncharacterized protein</fullName>
    </submittedName>
</protein>
<organism evidence="1 2">
    <name type="scientific">Planctomyces bekefii</name>
    <dbReference type="NCBI Taxonomy" id="1653850"/>
    <lineage>
        <taxon>Bacteria</taxon>
        <taxon>Pseudomonadati</taxon>
        <taxon>Planctomycetota</taxon>
        <taxon>Planctomycetia</taxon>
        <taxon>Planctomycetales</taxon>
        <taxon>Planctomycetaceae</taxon>
        <taxon>Planctomyces</taxon>
    </lineage>
</organism>
<dbReference type="Proteomes" id="UP000321083">
    <property type="component" value="Unassembled WGS sequence"/>
</dbReference>
<dbReference type="AlphaFoldDB" id="A0A5C6M5J3"/>
<proteinExistence type="predicted"/>
<accession>A0A5C6M5J3</accession>
<reference evidence="1 2" key="2">
    <citation type="submission" date="2019-08" db="EMBL/GenBank/DDBJ databases">
        <authorList>
            <person name="Henke P."/>
        </authorList>
    </citation>
    <scope>NUCLEOTIDE SEQUENCE [LARGE SCALE GENOMIC DNA]</scope>
    <source>
        <strain evidence="1">Phe10_nw2017</strain>
    </source>
</reference>
<keyword evidence="2" id="KW-1185">Reference proteome</keyword>
<name>A0A5C6M5J3_9PLAN</name>
<reference evidence="1 2" key="1">
    <citation type="submission" date="2019-08" db="EMBL/GenBank/DDBJ databases">
        <title>100 year-old enigma solved: identification of Planctomyces bekefii, the type genus and species of the phylum Planctomycetes.</title>
        <authorList>
            <person name="Svetlana D.N."/>
            <person name="Overmann J."/>
        </authorList>
    </citation>
    <scope>NUCLEOTIDE SEQUENCE [LARGE SCALE GENOMIC DNA]</scope>
    <source>
        <strain evidence="1">Phe10_nw2017</strain>
    </source>
</reference>